<gene>
    <name evidence="4" type="ORF">KZO38_06765</name>
</gene>
<name>A0ABS6YD17_9BACT</name>
<keyword evidence="5" id="KW-1185">Reference proteome</keyword>
<dbReference type="EMBL" id="JAHXCT010000004">
    <property type="protein sequence ID" value="MBW4769463.1"/>
    <property type="molecule type" value="Genomic_DNA"/>
</dbReference>
<dbReference type="PROSITE" id="PS00818">
    <property type="entry name" value="DPS_1"/>
    <property type="match status" value="1"/>
</dbReference>
<dbReference type="GeneID" id="93182690"/>
<dbReference type="InterPro" id="IPR002177">
    <property type="entry name" value="DPS_DNA-bd"/>
</dbReference>
<sequence>MNTLKYLGLNSEKVAPVVKALSQLLADYQVFYANLRGFHWNVRGKGFFMLHEHYEHLYNDTANKVDEVAERILQLGERPENRYSEYLKVSKLQEDGFEREGRHALERVLDTLKLLIEEERAIIALANEANDDVTVSLMSDYLKGQEKLIWMLLSFLEKKKK</sequence>
<dbReference type="SUPFAM" id="SSF47240">
    <property type="entry name" value="Ferritin-like"/>
    <property type="match status" value="1"/>
</dbReference>
<evidence type="ECO:0000313" key="5">
    <source>
        <dbReference type="Proteomes" id="UP000788426"/>
    </source>
</evidence>
<dbReference type="PRINTS" id="PR01346">
    <property type="entry name" value="HELNAPAPROT"/>
</dbReference>
<reference evidence="4 5" key="1">
    <citation type="submission" date="2021-07" db="EMBL/GenBank/DDBJ databases">
        <title>Genomic diversity and antimicrobial resistance of Prevotella spp. isolated from chronic lung disease airways.</title>
        <authorList>
            <person name="Webb K.A."/>
            <person name="Olagoke O.S."/>
            <person name="Baird T."/>
            <person name="Neill J."/>
            <person name="Pham A."/>
            <person name="Wells T.J."/>
            <person name="Ramsay K.A."/>
            <person name="Bell S.C."/>
            <person name="Sarovich D.S."/>
            <person name="Price E.P."/>
        </authorList>
    </citation>
    <scope>NUCLEOTIDE SEQUENCE [LARGE SCALE GENOMIC DNA]</scope>
    <source>
        <strain evidence="4 5">SCHI0011.S.12</strain>
    </source>
</reference>
<feature type="domain" description="Ferritin/DPS" evidence="3">
    <location>
        <begin position="19"/>
        <end position="158"/>
    </location>
</feature>
<dbReference type="InterPro" id="IPR008331">
    <property type="entry name" value="Ferritin_DPS_dom"/>
</dbReference>
<dbReference type="PROSITE" id="PS00819">
    <property type="entry name" value="DPS_2"/>
    <property type="match status" value="1"/>
</dbReference>
<dbReference type="PIRSF" id="PIRSF005900">
    <property type="entry name" value="Dps"/>
    <property type="match status" value="1"/>
</dbReference>
<dbReference type="PANTHER" id="PTHR42932">
    <property type="entry name" value="GENERAL STRESS PROTEIN 20U"/>
    <property type="match status" value="1"/>
</dbReference>
<accession>A0ABS6YD17</accession>
<evidence type="ECO:0000313" key="4">
    <source>
        <dbReference type="EMBL" id="MBW4769463.1"/>
    </source>
</evidence>
<dbReference type="Pfam" id="PF00210">
    <property type="entry name" value="Ferritin"/>
    <property type="match status" value="1"/>
</dbReference>
<dbReference type="Gene3D" id="1.20.1260.10">
    <property type="match status" value="1"/>
</dbReference>
<organism evidence="4 5">
    <name type="scientific">Hoylesella nanceiensis</name>
    <dbReference type="NCBI Taxonomy" id="425941"/>
    <lineage>
        <taxon>Bacteria</taxon>
        <taxon>Pseudomonadati</taxon>
        <taxon>Bacteroidota</taxon>
        <taxon>Bacteroidia</taxon>
        <taxon>Bacteroidales</taxon>
        <taxon>Prevotellaceae</taxon>
        <taxon>Hoylesella</taxon>
    </lineage>
</organism>
<dbReference type="InterPro" id="IPR009078">
    <property type="entry name" value="Ferritin-like_SF"/>
</dbReference>
<dbReference type="InterPro" id="IPR023188">
    <property type="entry name" value="DPS_DNA-bd_CS"/>
</dbReference>
<comment type="caution">
    <text evidence="4">The sequence shown here is derived from an EMBL/GenBank/DDBJ whole genome shotgun (WGS) entry which is preliminary data.</text>
</comment>
<dbReference type="RefSeq" id="WP_018362732.1">
    <property type="nucleotide sequence ID" value="NZ_CALBAQ010000007.1"/>
</dbReference>
<dbReference type="Proteomes" id="UP000788426">
    <property type="component" value="Unassembled WGS sequence"/>
</dbReference>
<proteinExistence type="inferred from homology"/>
<evidence type="ECO:0000256" key="2">
    <source>
        <dbReference type="RuleBase" id="RU003875"/>
    </source>
</evidence>
<dbReference type="InterPro" id="IPR012347">
    <property type="entry name" value="Ferritin-like"/>
</dbReference>
<evidence type="ECO:0000256" key="1">
    <source>
        <dbReference type="ARBA" id="ARBA00009497"/>
    </source>
</evidence>
<evidence type="ECO:0000259" key="3">
    <source>
        <dbReference type="Pfam" id="PF00210"/>
    </source>
</evidence>
<protein>
    <submittedName>
        <fullName evidence="4">DNA starvation/stationary phase protection protein</fullName>
    </submittedName>
</protein>
<dbReference type="CDD" id="cd01043">
    <property type="entry name" value="DPS"/>
    <property type="match status" value="1"/>
</dbReference>
<dbReference type="PANTHER" id="PTHR42932:SF1">
    <property type="entry name" value="GENERAL STRESS PROTEIN 20U"/>
    <property type="match status" value="1"/>
</dbReference>
<comment type="similarity">
    <text evidence="1 2">Belongs to the Dps family.</text>
</comment>